<keyword evidence="6" id="KW-0507">mRNA processing</keyword>
<feature type="compositionally biased region" description="Basic and acidic residues" evidence="8">
    <location>
        <begin position="491"/>
        <end position="521"/>
    </location>
</feature>
<dbReference type="GO" id="GO:0004482">
    <property type="term" value="F:mRNA 5'-cap (guanine-N7-)-methyltransferase activity"/>
    <property type="evidence" value="ECO:0007669"/>
    <property type="project" value="UniProtKB-EC"/>
</dbReference>
<organism evidence="10 11">
    <name type="scientific">Riccia sorocarpa</name>
    <dbReference type="NCBI Taxonomy" id="122646"/>
    <lineage>
        <taxon>Eukaryota</taxon>
        <taxon>Viridiplantae</taxon>
        <taxon>Streptophyta</taxon>
        <taxon>Embryophyta</taxon>
        <taxon>Marchantiophyta</taxon>
        <taxon>Marchantiopsida</taxon>
        <taxon>Marchantiidae</taxon>
        <taxon>Marchantiales</taxon>
        <taxon>Ricciaceae</taxon>
        <taxon>Riccia</taxon>
    </lineage>
</organism>
<dbReference type="PROSITE" id="PS51562">
    <property type="entry name" value="RNA_CAP0_MT"/>
    <property type="match status" value="1"/>
</dbReference>
<dbReference type="InterPro" id="IPR039753">
    <property type="entry name" value="RG7MT1"/>
</dbReference>
<keyword evidence="11" id="KW-1185">Reference proteome</keyword>
<keyword evidence="2" id="KW-0489">Methyltransferase</keyword>
<proteinExistence type="predicted"/>
<sequence>MAANAWMPTGAVGWPPGGLAPGLHTRLLGFVKTVLMRQLLSPGAVVCDLFCGRGLDTERWAAAEIGRYIGVDLSASALEEAREQWERHDKPFTAEFLELDPCIVELEEHLEAHGLPVDMVSCLAHLQDSFTSEDMVRHLLKNVAAVLKPGGFFFGTAPDSSTIWYKYQKAVEGAMKAGSLRVNGTLPCVRTELYKISFDDDRFHAFGSKYYLRFTDDGMPSQAQILVHFPTLIRLAREAGLECVEIQNLHEFYDDSVVTFAEVLKKSCENLLDSKGAPVLDARGRLSAQAVDVLSLYTTFIFKKAGVETSYFEPSPRSENVPLTPTAQYLAQFPASSIIHQYHRRHEAHKSKDHQQQHASENCDLPMRSDEKPSSCSRDEEKPRFQRNDEKLHDASNLQSGAHPKDYGLMTGTHGAVSWVGGSEEGQHGASERLQDAVSEQERQDSLDYRFSEDRLRGLKRGFKEKYYTRAHKQEPRHGENQIQQQSSEVEDSHSVAKSSREAEQDKSTRTSSMTREDEAIKTGMNVEVWEALDETESRCRELWEKERKNGLPPEAPA</sequence>
<name>A0ABD3HSH3_9MARC</name>
<dbReference type="InterPro" id="IPR004971">
    <property type="entry name" value="mRNA_G-N7_MeTrfase_dom"/>
</dbReference>
<evidence type="ECO:0000256" key="6">
    <source>
        <dbReference type="ARBA" id="ARBA00023042"/>
    </source>
</evidence>
<comment type="catalytic activity">
    <reaction evidence="7">
        <text>a 5'-end (5'-triphosphoguanosine)-ribonucleoside in mRNA + S-adenosyl-L-methionine = a 5'-end (N(7)-methyl 5'-triphosphoguanosine)-ribonucleoside in mRNA + S-adenosyl-L-homocysteine</text>
        <dbReference type="Rhea" id="RHEA:67008"/>
        <dbReference type="Rhea" id="RHEA-COMP:17166"/>
        <dbReference type="Rhea" id="RHEA-COMP:17167"/>
        <dbReference type="ChEBI" id="CHEBI:57856"/>
        <dbReference type="ChEBI" id="CHEBI:59789"/>
        <dbReference type="ChEBI" id="CHEBI:156461"/>
        <dbReference type="ChEBI" id="CHEBI:167617"/>
        <dbReference type="EC" id="2.1.1.56"/>
    </reaction>
</comment>
<dbReference type="Pfam" id="PF03291">
    <property type="entry name" value="mRNA_G-N7_MeTrfase"/>
    <property type="match status" value="1"/>
</dbReference>
<evidence type="ECO:0000256" key="4">
    <source>
        <dbReference type="ARBA" id="ARBA00022691"/>
    </source>
</evidence>
<feature type="region of interest" description="Disordered" evidence="8">
    <location>
        <begin position="344"/>
        <end position="446"/>
    </location>
</feature>
<dbReference type="Gene3D" id="3.40.50.150">
    <property type="entry name" value="Vaccinia Virus protein VP39"/>
    <property type="match status" value="1"/>
</dbReference>
<evidence type="ECO:0000256" key="3">
    <source>
        <dbReference type="ARBA" id="ARBA00022679"/>
    </source>
</evidence>
<evidence type="ECO:0000256" key="7">
    <source>
        <dbReference type="ARBA" id="ARBA00044712"/>
    </source>
</evidence>
<dbReference type="PANTHER" id="PTHR12189">
    <property type="entry name" value="MRNA GUANINE-7- METHYLTRANSFERASE"/>
    <property type="match status" value="1"/>
</dbReference>
<feature type="compositionally biased region" description="Basic and acidic residues" evidence="8">
    <location>
        <begin position="470"/>
        <end position="480"/>
    </location>
</feature>
<dbReference type="SUPFAM" id="SSF53335">
    <property type="entry name" value="S-adenosyl-L-methionine-dependent methyltransferases"/>
    <property type="match status" value="1"/>
</dbReference>
<protein>
    <recommendedName>
        <fullName evidence="1">mRNA (guanine-N(7))-methyltransferase</fullName>
        <ecNumber evidence="1">2.1.1.56</ecNumber>
    </recommendedName>
</protein>
<dbReference type="Proteomes" id="UP001633002">
    <property type="component" value="Unassembled WGS sequence"/>
</dbReference>
<feature type="compositionally biased region" description="Basic and acidic residues" evidence="8">
    <location>
        <begin position="425"/>
        <end position="446"/>
    </location>
</feature>
<feature type="domain" description="MRNA cap 0 methyltransferase" evidence="9">
    <location>
        <begin position="19"/>
        <end position="305"/>
    </location>
</feature>
<keyword evidence="4" id="KW-0949">S-adenosyl-L-methionine</keyword>
<keyword evidence="3" id="KW-0808">Transferase</keyword>
<evidence type="ECO:0000256" key="8">
    <source>
        <dbReference type="SAM" id="MobiDB-lite"/>
    </source>
</evidence>
<reference evidence="10 11" key="1">
    <citation type="submission" date="2024-09" db="EMBL/GenBank/DDBJ databases">
        <title>Chromosome-scale assembly of Riccia sorocarpa.</title>
        <authorList>
            <person name="Paukszto L."/>
        </authorList>
    </citation>
    <scope>NUCLEOTIDE SEQUENCE [LARGE SCALE GENOMIC DNA]</scope>
    <source>
        <strain evidence="10">LP-2024</strain>
        <tissue evidence="10">Aerial parts of the thallus</tissue>
    </source>
</reference>
<dbReference type="GO" id="GO:0003723">
    <property type="term" value="F:RNA binding"/>
    <property type="evidence" value="ECO:0007669"/>
    <property type="project" value="UniProtKB-KW"/>
</dbReference>
<evidence type="ECO:0000259" key="9">
    <source>
        <dbReference type="PROSITE" id="PS51562"/>
    </source>
</evidence>
<comment type="caution">
    <text evidence="10">The sequence shown here is derived from an EMBL/GenBank/DDBJ whole genome shotgun (WGS) entry which is preliminary data.</text>
</comment>
<evidence type="ECO:0000256" key="2">
    <source>
        <dbReference type="ARBA" id="ARBA00022603"/>
    </source>
</evidence>
<dbReference type="CDD" id="cd02440">
    <property type="entry name" value="AdoMet_MTases"/>
    <property type="match status" value="1"/>
</dbReference>
<feature type="compositionally biased region" description="Basic and acidic residues" evidence="8">
    <location>
        <begin position="367"/>
        <end position="394"/>
    </location>
</feature>
<dbReference type="EMBL" id="JBJQOH010000003">
    <property type="protein sequence ID" value="KAL3693220.1"/>
    <property type="molecule type" value="Genomic_DNA"/>
</dbReference>
<evidence type="ECO:0000313" key="11">
    <source>
        <dbReference type="Proteomes" id="UP001633002"/>
    </source>
</evidence>
<dbReference type="PANTHER" id="PTHR12189:SF3">
    <property type="entry name" value="MRNA (GUANINE-N(7))-METHYLTRANSFERASE"/>
    <property type="match status" value="1"/>
</dbReference>
<evidence type="ECO:0000256" key="1">
    <source>
        <dbReference type="ARBA" id="ARBA00011926"/>
    </source>
</evidence>
<dbReference type="EC" id="2.1.1.56" evidence="1"/>
<dbReference type="AlphaFoldDB" id="A0ABD3HSH3"/>
<keyword evidence="6" id="KW-0506">mRNA capping</keyword>
<evidence type="ECO:0000313" key="10">
    <source>
        <dbReference type="EMBL" id="KAL3693220.1"/>
    </source>
</evidence>
<feature type="region of interest" description="Disordered" evidence="8">
    <location>
        <begin position="470"/>
        <end position="532"/>
    </location>
</feature>
<evidence type="ECO:0000256" key="5">
    <source>
        <dbReference type="ARBA" id="ARBA00022884"/>
    </source>
</evidence>
<accession>A0ABD3HSH3</accession>
<gene>
    <name evidence="10" type="ORF">R1sor_006871</name>
</gene>
<dbReference type="InterPro" id="IPR029063">
    <property type="entry name" value="SAM-dependent_MTases_sf"/>
</dbReference>
<keyword evidence="5" id="KW-0694">RNA-binding</keyword>